<dbReference type="Proteomes" id="UP000236291">
    <property type="component" value="Unassembled WGS sequence"/>
</dbReference>
<feature type="non-terminal residue" evidence="5">
    <location>
        <position position="1"/>
    </location>
</feature>
<dbReference type="ExpressionAtlas" id="A0A2K3L1E5">
    <property type="expression patterns" value="baseline"/>
</dbReference>
<dbReference type="Gene3D" id="3.30.300.20">
    <property type="match status" value="1"/>
</dbReference>
<dbReference type="InterPro" id="IPR027417">
    <property type="entry name" value="P-loop_NTPase"/>
</dbReference>
<proteinExistence type="predicted"/>
<dbReference type="Pfam" id="PF00009">
    <property type="entry name" value="GTP_EFTU"/>
    <property type="match status" value="1"/>
</dbReference>
<evidence type="ECO:0000256" key="2">
    <source>
        <dbReference type="SAM" id="MobiDB-lite"/>
    </source>
</evidence>
<dbReference type="GO" id="GO:0005525">
    <property type="term" value="F:GTP binding"/>
    <property type="evidence" value="ECO:0007669"/>
    <property type="project" value="InterPro"/>
</dbReference>
<gene>
    <name evidence="5" type="ORF">L195_g028216</name>
</gene>
<dbReference type="EMBL" id="ASHM01024502">
    <property type="protein sequence ID" value="PNX72326.1"/>
    <property type="molecule type" value="Genomic_DNA"/>
</dbReference>
<protein>
    <submittedName>
        <fullName evidence="5">GTPase Der protein</fullName>
    </submittedName>
</protein>
<organism evidence="5 6">
    <name type="scientific">Trifolium pratense</name>
    <name type="common">Red clover</name>
    <dbReference type="NCBI Taxonomy" id="57577"/>
    <lineage>
        <taxon>Eukaryota</taxon>
        <taxon>Viridiplantae</taxon>
        <taxon>Streptophyta</taxon>
        <taxon>Embryophyta</taxon>
        <taxon>Tracheophyta</taxon>
        <taxon>Spermatophyta</taxon>
        <taxon>Magnoliopsida</taxon>
        <taxon>eudicotyledons</taxon>
        <taxon>Gunneridae</taxon>
        <taxon>Pentapetalae</taxon>
        <taxon>rosids</taxon>
        <taxon>fabids</taxon>
        <taxon>Fabales</taxon>
        <taxon>Fabaceae</taxon>
        <taxon>Papilionoideae</taxon>
        <taxon>50 kb inversion clade</taxon>
        <taxon>NPAAA clade</taxon>
        <taxon>Hologalegina</taxon>
        <taxon>IRL clade</taxon>
        <taxon>Trifolieae</taxon>
        <taxon>Trifolium</taxon>
    </lineage>
</organism>
<dbReference type="PANTHER" id="PTHR43834">
    <property type="entry name" value="GTPASE DER"/>
    <property type="match status" value="1"/>
</dbReference>
<evidence type="ECO:0000256" key="1">
    <source>
        <dbReference type="ARBA" id="ARBA00022741"/>
    </source>
</evidence>
<evidence type="ECO:0000259" key="4">
    <source>
        <dbReference type="Pfam" id="PF14714"/>
    </source>
</evidence>
<feature type="domain" description="Tr-type G" evidence="3">
    <location>
        <begin position="70"/>
        <end position="159"/>
    </location>
</feature>
<dbReference type="InterPro" id="IPR032859">
    <property type="entry name" value="KH_dom-like"/>
</dbReference>
<dbReference type="AlphaFoldDB" id="A0A2K3L1E5"/>
<reference evidence="5 6" key="1">
    <citation type="journal article" date="2014" name="Am. J. Bot.">
        <title>Genome assembly and annotation for red clover (Trifolium pratense; Fabaceae).</title>
        <authorList>
            <person name="Istvanek J."/>
            <person name="Jaros M."/>
            <person name="Krenek A."/>
            <person name="Repkova J."/>
        </authorList>
    </citation>
    <scope>NUCLEOTIDE SEQUENCE [LARGE SCALE GENOMIC DNA]</scope>
    <source>
        <strain evidence="6">cv. Tatra</strain>
        <tissue evidence="5">Young leaves</tissue>
    </source>
</reference>
<sequence length="283" mass="31514">GRELEKVSSNCCVASKADSGCVTKGHRVDTAGWLQRTKLEKGASSLSIMQSRKSLLRAHIIALVLDADEIVNAKRSMKHAEVVIARRAVEEGRGLVVIVNKMDLLRGKNKSSSYEQILEAVQHEIQTIIPQVTGIPVVFISALEGRGRTTVLHQVIDTYEKWCTRLSTARLNRWLKKVMSRHSWKDQAAQPKIKYFTQVKARPPTFVAFVSGKTKLSDTDIRFLTKSLKDDFDLGGIPIRIMQRAIAKKDAGGSSKSSHPIGRVTERVKSDKRDRGDLVESKA</sequence>
<dbReference type="Pfam" id="PF14714">
    <property type="entry name" value="KH_dom-like"/>
    <property type="match status" value="1"/>
</dbReference>
<dbReference type="InterPro" id="IPR000795">
    <property type="entry name" value="T_Tr_GTP-bd_dom"/>
</dbReference>
<name>A0A2K3L1E5_TRIPR</name>
<accession>A0A2K3L1E5</accession>
<evidence type="ECO:0000259" key="3">
    <source>
        <dbReference type="Pfam" id="PF00009"/>
    </source>
</evidence>
<reference evidence="5 6" key="2">
    <citation type="journal article" date="2017" name="Front. Plant Sci.">
        <title>Gene Classification and Mining of Molecular Markers Useful in Red Clover (Trifolium pratense) Breeding.</title>
        <authorList>
            <person name="Istvanek J."/>
            <person name="Dluhosova J."/>
            <person name="Dluhos P."/>
            <person name="Patkova L."/>
            <person name="Nedelnik J."/>
            <person name="Repkova J."/>
        </authorList>
    </citation>
    <scope>NUCLEOTIDE SEQUENCE [LARGE SCALE GENOMIC DNA]</scope>
    <source>
        <strain evidence="6">cv. Tatra</strain>
        <tissue evidence="5">Young leaves</tissue>
    </source>
</reference>
<evidence type="ECO:0000313" key="6">
    <source>
        <dbReference type="Proteomes" id="UP000236291"/>
    </source>
</evidence>
<dbReference type="SUPFAM" id="SSF52540">
    <property type="entry name" value="P-loop containing nucleoside triphosphate hydrolases"/>
    <property type="match status" value="1"/>
</dbReference>
<dbReference type="GO" id="GO:0003924">
    <property type="term" value="F:GTPase activity"/>
    <property type="evidence" value="ECO:0007669"/>
    <property type="project" value="InterPro"/>
</dbReference>
<dbReference type="STRING" id="57577.A0A2K3L1E5"/>
<feature type="compositionally biased region" description="Basic and acidic residues" evidence="2">
    <location>
        <begin position="264"/>
        <end position="283"/>
    </location>
</feature>
<dbReference type="PANTHER" id="PTHR43834:SF6">
    <property type="entry name" value="GTPASE DER"/>
    <property type="match status" value="1"/>
</dbReference>
<dbReference type="InterPro" id="IPR015946">
    <property type="entry name" value="KH_dom-like_a/b"/>
</dbReference>
<feature type="region of interest" description="Disordered" evidence="2">
    <location>
        <begin position="248"/>
        <end position="283"/>
    </location>
</feature>
<feature type="domain" description="GTPase Der C-terminal KH-domain-like" evidence="4">
    <location>
        <begin position="165"/>
        <end position="244"/>
    </location>
</feature>
<keyword evidence="1" id="KW-0547">Nucleotide-binding</keyword>
<evidence type="ECO:0000313" key="5">
    <source>
        <dbReference type="EMBL" id="PNX72326.1"/>
    </source>
</evidence>
<dbReference type="Gene3D" id="3.40.50.300">
    <property type="entry name" value="P-loop containing nucleotide triphosphate hydrolases"/>
    <property type="match status" value="1"/>
</dbReference>
<dbReference type="FunFam" id="3.30.300.20:FF:000004">
    <property type="entry name" value="GTPase Der"/>
    <property type="match status" value="1"/>
</dbReference>
<comment type="caution">
    <text evidence="5">The sequence shown here is derived from an EMBL/GenBank/DDBJ whole genome shotgun (WGS) entry which is preliminary data.</text>
</comment>